<feature type="signal peptide" evidence="3">
    <location>
        <begin position="1"/>
        <end position="26"/>
    </location>
</feature>
<dbReference type="RefSeq" id="WP_406694151.1">
    <property type="nucleotide sequence ID" value="NZ_CP155447.1"/>
</dbReference>
<dbReference type="InterPro" id="IPR015915">
    <property type="entry name" value="Kelch-typ_b-propeller"/>
</dbReference>
<keyword evidence="2" id="KW-0677">Repeat</keyword>
<dbReference type="InterPro" id="IPR006652">
    <property type="entry name" value="Kelch_1"/>
</dbReference>
<dbReference type="Pfam" id="PF24681">
    <property type="entry name" value="Kelch_KLHDC2_KLHL20_DRC7"/>
    <property type="match status" value="1"/>
</dbReference>
<accession>A0AAU7C868</accession>
<dbReference type="PANTHER" id="PTHR46344:SF27">
    <property type="entry name" value="KELCH REPEAT SUPERFAMILY PROTEIN"/>
    <property type="match status" value="1"/>
</dbReference>
<dbReference type="PANTHER" id="PTHR46344">
    <property type="entry name" value="OS02G0202900 PROTEIN"/>
    <property type="match status" value="1"/>
</dbReference>
<dbReference type="SMART" id="SM00612">
    <property type="entry name" value="Kelch"/>
    <property type="match status" value="2"/>
</dbReference>
<evidence type="ECO:0000256" key="3">
    <source>
        <dbReference type="SAM" id="SignalP"/>
    </source>
</evidence>
<dbReference type="Gene3D" id="2.120.10.80">
    <property type="entry name" value="Kelch-type beta propeller"/>
    <property type="match status" value="2"/>
</dbReference>
<dbReference type="AlphaFoldDB" id="A0AAU7C868"/>
<keyword evidence="1" id="KW-0880">Kelch repeat</keyword>
<organism evidence="4">
    <name type="scientific">Singulisphaera sp. Ch08</name>
    <dbReference type="NCBI Taxonomy" id="3120278"/>
    <lineage>
        <taxon>Bacteria</taxon>
        <taxon>Pseudomonadati</taxon>
        <taxon>Planctomycetota</taxon>
        <taxon>Planctomycetia</taxon>
        <taxon>Isosphaerales</taxon>
        <taxon>Isosphaeraceae</taxon>
        <taxon>Singulisphaera</taxon>
    </lineage>
</organism>
<name>A0AAU7C868_9BACT</name>
<protein>
    <submittedName>
        <fullName evidence="4">Kelch repeat-containing protein</fullName>
    </submittedName>
</protein>
<dbReference type="EMBL" id="CP155447">
    <property type="protein sequence ID" value="XBH01446.1"/>
    <property type="molecule type" value="Genomic_DNA"/>
</dbReference>
<reference evidence="4" key="1">
    <citation type="submission" date="2024-05" db="EMBL/GenBank/DDBJ databases">
        <title>Planctomycetes of the genus Singulisphaera possess chitinolytic capabilities.</title>
        <authorList>
            <person name="Ivanova A."/>
        </authorList>
    </citation>
    <scope>NUCLEOTIDE SEQUENCE</scope>
    <source>
        <strain evidence="4">Ch08T</strain>
    </source>
</reference>
<proteinExistence type="predicted"/>
<dbReference type="SUPFAM" id="SSF117281">
    <property type="entry name" value="Kelch motif"/>
    <property type="match status" value="1"/>
</dbReference>
<evidence type="ECO:0000256" key="2">
    <source>
        <dbReference type="ARBA" id="ARBA00022737"/>
    </source>
</evidence>
<keyword evidence="3" id="KW-0732">Signal</keyword>
<evidence type="ECO:0000313" key="4">
    <source>
        <dbReference type="EMBL" id="XBH01446.1"/>
    </source>
</evidence>
<gene>
    <name evidence="4" type="ORF">V5E97_24190</name>
</gene>
<sequence length="554" mass="59604">MIPRCFLKSSLVALATASILPQIAWAHFIWLKAEPAKQPGGTATIRAFFNEEPEPDAAFVKYTKNLQLKVDGQTVPSTQGEESRNADWAGKLPTTVDTEHDLGVMTKGEKSYRLKYTARAQTGVLAPTAKEGSDTLRVRLIEVDGQKLVEVLFDGKPVAKARIKVYPASGEPIDATADDQGRATIAGIAEGTSALWANHVDATPGTKDGKDYPETRYYATFTYNPSAQAGGTASASDEVPPTSFATMPAPAVNSFGGAVLGKWLYVYSGHVGRTHRYSVETTDKHFRRLNLEDRKTWEDLPLEKDLQGVALVADDKALYRIGGMAAKNKVGEDEELYSVADFSRFDPETKTWTKLADMPEPRSTHDAVVIGRTVYVAGGWTMDGDSDTSPYPKSTLAFDLDHPDAGWKVIPQPFQRRALSVGEQGGKLFVLGGLVGGGMKVDKRVDVYDPKSGTWSQGPDLPGGGRTEGFGTSAFAVNDRLYYSGASGRIYRLSQAGDAWESIGAWSLPRITHRVLPGPGRTLLAVGGNAKGKQTPVIEAIPLPETPAAAAAGE</sequence>
<feature type="chain" id="PRO_5043929981" evidence="3">
    <location>
        <begin position="27"/>
        <end position="554"/>
    </location>
</feature>
<evidence type="ECO:0000256" key="1">
    <source>
        <dbReference type="ARBA" id="ARBA00022441"/>
    </source>
</evidence>